<evidence type="ECO:0000313" key="2">
    <source>
        <dbReference type="EMBL" id="BCB87763.1"/>
    </source>
</evidence>
<dbReference type="AlphaFoldDB" id="A0A6F8YP58"/>
<keyword evidence="1" id="KW-0732">Signal</keyword>
<evidence type="ECO:0000313" key="3">
    <source>
        <dbReference type="Proteomes" id="UP000503011"/>
    </source>
</evidence>
<feature type="chain" id="PRO_5026174198" description="Chaplin domain-containing protein" evidence="1">
    <location>
        <begin position="29"/>
        <end position="111"/>
    </location>
</feature>
<evidence type="ECO:0008006" key="4">
    <source>
        <dbReference type="Google" id="ProtNLM"/>
    </source>
</evidence>
<dbReference type="Proteomes" id="UP000503011">
    <property type="component" value="Chromosome"/>
</dbReference>
<accession>A0A6F8YP58</accession>
<protein>
    <recommendedName>
        <fullName evidence="4">Chaplin domain-containing protein</fullName>
    </recommendedName>
</protein>
<reference evidence="2 3" key="1">
    <citation type="submission" date="2020-03" db="EMBL/GenBank/DDBJ databases">
        <title>Whole genome shotgun sequence of Phytohabitans suffuscus NBRC 105367.</title>
        <authorList>
            <person name="Komaki H."/>
            <person name="Tamura T."/>
        </authorList>
    </citation>
    <scope>NUCLEOTIDE SEQUENCE [LARGE SCALE GENOMIC DNA]</scope>
    <source>
        <strain evidence="2 3">NBRC 105367</strain>
    </source>
</reference>
<name>A0A6F8YP58_9ACTN</name>
<gene>
    <name evidence="2" type="ORF">Psuf_050760</name>
</gene>
<reference evidence="2 3" key="2">
    <citation type="submission" date="2020-03" db="EMBL/GenBank/DDBJ databases">
        <authorList>
            <person name="Ichikawa N."/>
            <person name="Kimura A."/>
            <person name="Kitahashi Y."/>
            <person name="Uohara A."/>
        </authorList>
    </citation>
    <scope>NUCLEOTIDE SEQUENCE [LARGE SCALE GENOMIC DNA]</scope>
    <source>
        <strain evidence="2 3">NBRC 105367</strain>
    </source>
</reference>
<dbReference type="KEGG" id="psuu:Psuf_050760"/>
<dbReference type="EMBL" id="AP022871">
    <property type="protein sequence ID" value="BCB87763.1"/>
    <property type="molecule type" value="Genomic_DNA"/>
</dbReference>
<proteinExistence type="predicted"/>
<feature type="signal peptide" evidence="1">
    <location>
        <begin position="1"/>
        <end position="28"/>
    </location>
</feature>
<organism evidence="2 3">
    <name type="scientific">Phytohabitans suffuscus</name>
    <dbReference type="NCBI Taxonomy" id="624315"/>
    <lineage>
        <taxon>Bacteria</taxon>
        <taxon>Bacillati</taxon>
        <taxon>Actinomycetota</taxon>
        <taxon>Actinomycetes</taxon>
        <taxon>Micromonosporales</taxon>
        <taxon>Micromonosporaceae</taxon>
    </lineage>
</organism>
<evidence type="ECO:0000256" key="1">
    <source>
        <dbReference type="SAM" id="SignalP"/>
    </source>
</evidence>
<sequence>MRGAAAAVVGRVLAVALLAVLALTSVHGAASTAAPVGAIAQGPASIGAAVVVHVAPAMATQDHRPDLTSVPGNALPPPAHRAPAAAAAPVVSLPAAVAAAPRSSRAPPGLH</sequence>
<dbReference type="RefSeq" id="WP_173159176.1">
    <property type="nucleotide sequence ID" value="NZ_AP022871.1"/>
</dbReference>
<keyword evidence="3" id="KW-1185">Reference proteome</keyword>